<gene>
    <name evidence="4" type="ORF">G6F64_009623</name>
</gene>
<name>A0A9P6X388_RHIOR</name>
<protein>
    <recommendedName>
        <fullName evidence="2">Autophagy-related protein 13</fullName>
    </recommendedName>
</protein>
<keyword evidence="5" id="KW-1185">Reference proteome</keyword>
<evidence type="ECO:0000259" key="3">
    <source>
        <dbReference type="Pfam" id="PF10033"/>
    </source>
</evidence>
<organism evidence="4 5">
    <name type="scientific">Rhizopus oryzae</name>
    <name type="common">Mucormycosis agent</name>
    <name type="synonym">Rhizopus arrhizus var. delemar</name>
    <dbReference type="NCBI Taxonomy" id="64495"/>
    <lineage>
        <taxon>Eukaryota</taxon>
        <taxon>Fungi</taxon>
        <taxon>Fungi incertae sedis</taxon>
        <taxon>Mucoromycota</taxon>
        <taxon>Mucoromycotina</taxon>
        <taxon>Mucoromycetes</taxon>
        <taxon>Mucorales</taxon>
        <taxon>Mucorineae</taxon>
        <taxon>Rhizopodaceae</taxon>
        <taxon>Rhizopus</taxon>
    </lineage>
</organism>
<dbReference type="GO" id="GO:1990316">
    <property type="term" value="C:Atg1/ULK1 kinase complex"/>
    <property type="evidence" value="ECO:0007669"/>
    <property type="project" value="InterPro"/>
</dbReference>
<evidence type="ECO:0000256" key="2">
    <source>
        <dbReference type="RuleBase" id="RU361214"/>
    </source>
</evidence>
<accession>A0A9P6X388</accession>
<dbReference type="Pfam" id="PF10033">
    <property type="entry name" value="ATG13"/>
    <property type="match status" value="1"/>
</dbReference>
<proteinExistence type="inferred from homology"/>
<comment type="similarity">
    <text evidence="1 2">Belongs to the ATG13 family. Fungi subfamily.</text>
</comment>
<evidence type="ECO:0000256" key="1">
    <source>
        <dbReference type="ARBA" id="ARBA00005246"/>
    </source>
</evidence>
<sequence>MIKKFNIATEDIALLREDLKYWRSLAITDQSVPPMTIDIYLDTSKLSTNQTLSAVDDNLRWGCVDVLRVNRILIETWVLTLK</sequence>
<reference evidence="4" key="1">
    <citation type="journal article" date="2020" name="Microb. Genom.">
        <title>Genetic diversity of clinical and environmental Mucorales isolates obtained from an investigation of mucormycosis cases among solid organ transplant recipients.</title>
        <authorList>
            <person name="Nguyen M.H."/>
            <person name="Kaul D."/>
            <person name="Muto C."/>
            <person name="Cheng S.J."/>
            <person name="Richter R.A."/>
            <person name="Bruno V.M."/>
            <person name="Liu G."/>
            <person name="Beyhan S."/>
            <person name="Sundermann A.J."/>
            <person name="Mounaud S."/>
            <person name="Pasculle A.W."/>
            <person name="Nierman W.C."/>
            <person name="Driscoll E."/>
            <person name="Cumbie R."/>
            <person name="Clancy C.J."/>
            <person name="Dupont C.L."/>
        </authorList>
    </citation>
    <scope>NUCLEOTIDE SEQUENCE</scope>
    <source>
        <strain evidence="4">GL11</strain>
    </source>
</reference>
<dbReference type="AlphaFoldDB" id="A0A9P6X388"/>
<dbReference type="OrthoDB" id="70161at2759"/>
<dbReference type="EMBL" id="JAANQT010001790">
    <property type="protein sequence ID" value="KAG1303959.1"/>
    <property type="molecule type" value="Genomic_DNA"/>
</dbReference>
<dbReference type="GO" id="GO:0006914">
    <property type="term" value="P:autophagy"/>
    <property type="evidence" value="ECO:0007669"/>
    <property type="project" value="UniProtKB-KW"/>
</dbReference>
<comment type="caution">
    <text evidence="4">The sequence shown here is derived from an EMBL/GenBank/DDBJ whole genome shotgun (WGS) entry which is preliminary data.</text>
</comment>
<dbReference type="InterPro" id="IPR018731">
    <property type="entry name" value="Atg13_N"/>
</dbReference>
<evidence type="ECO:0000313" key="4">
    <source>
        <dbReference type="EMBL" id="KAG1303959.1"/>
    </source>
</evidence>
<dbReference type="Proteomes" id="UP000716291">
    <property type="component" value="Unassembled WGS sequence"/>
</dbReference>
<keyword evidence="2" id="KW-0072">Autophagy</keyword>
<evidence type="ECO:0000313" key="5">
    <source>
        <dbReference type="Proteomes" id="UP000716291"/>
    </source>
</evidence>
<dbReference type="Gene3D" id="3.30.900.10">
    <property type="entry name" value="HORMA domain"/>
    <property type="match status" value="1"/>
</dbReference>
<dbReference type="InterPro" id="IPR036570">
    <property type="entry name" value="HORMA_dom_sf"/>
</dbReference>
<feature type="domain" description="Autophagy-related protein 13 N-terminal" evidence="3">
    <location>
        <begin position="3"/>
        <end position="82"/>
    </location>
</feature>